<accession>A0AAU8U022</accession>
<evidence type="ECO:0000313" key="2">
    <source>
        <dbReference type="Proteomes" id="UP000063971"/>
    </source>
</evidence>
<name>A0AAU8U022_9BACT</name>
<gene>
    <name evidence="1" type="ORF">CUREO_0659</name>
</gene>
<dbReference type="EMBL" id="CP012195">
    <property type="protein sequence ID" value="AKT90523.1"/>
    <property type="molecule type" value="Genomic_DNA"/>
</dbReference>
<dbReference type="Proteomes" id="UP000063971">
    <property type="component" value="Chromosome"/>
</dbReference>
<organism evidence="1 2">
    <name type="scientific">Campylobacter ureolyticus RIGS 9880</name>
    <dbReference type="NCBI Taxonomy" id="1032069"/>
    <lineage>
        <taxon>Bacteria</taxon>
        <taxon>Pseudomonadati</taxon>
        <taxon>Campylobacterota</taxon>
        <taxon>Epsilonproteobacteria</taxon>
        <taxon>Campylobacterales</taxon>
        <taxon>Campylobacteraceae</taxon>
        <taxon>Campylobacter</taxon>
    </lineage>
</organism>
<reference evidence="1 2" key="1">
    <citation type="journal article" date="2015" name="Genome Announc.">
        <title>Complete Genome Sequence of the Campylobacter ureolyticus Clinical Isolate RIGS 9880.</title>
        <authorList>
            <person name="Miller W.G."/>
            <person name="Yee E."/>
            <person name="On S.L."/>
            <person name="Andersen L.P."/>
            <person name="Bono J.L."/>
        </authorList>
    </citation>
    <scope>NUCLEOTIDE SEQUENCE [LARGE SCALE GENOMIC DNA]</scope>
    <source>
        <strain evidence="1 2">RIGS 9880</strain>
    </source>
</reference>
<dbReference type="RefSeq" id="WP_050334406.1">
    <property type="nucleotide sequence ID" value="NZ_CP012195.1"/>
</dbReference>
<evidence type="ECO:0000313" key="1">
    <source>
        <dbReference type="EMBL" id="AKT90523.1"/>
    </source>
</evidence>
<proteinExistence type="predicted"/>
<dbReference type="KEGG" id="cure:CUREO_0659"/>
<protein>
    <submittedName>
        <fullName evidence="1">Uncharacterized protein</fullName>
    </submittedName>
</protein>
<sequence length="70" mass="7653">MAKFNKAEYIADKSTEYFNNLVDILKGLGSNDPITAAKGATNAFRTSLEIALDNNILTKDEADAKLKKCN</sequence>
<dbReference type="AlphaFoldDB" id="A0AAU8U022"/>